<dbReference type="Proteomes" id="UP000038040">
    <property type="component" value="Unplaced"/>
</dbReference>
<dbReference type="GO" id="GO:0004713">
    <property type="term" value="F:protein tyrosine kinase activity"/>
    <property type="evidence" value="ECO:0007669"/>
    <property type="project" value="InterPro"/>
</dbReference>
<evidence type="ECO:0000256" key="3">
    <source>
        <dbReference type="ARBA" id="ARBA00022679"/>
    </source>
</evidence>
<protein>
    <submittedName>
        <fullName evidence="12">Protein kinase domain-containing protein</fullName>
    </submittedName>
</protein>
<dbReference type="AlphaFoldDB" id="A0A158Q6M2"/>
<feature type="transmembrane region" description="Helical" evidence="7">
    <location>
        <begin position="198"/>
        <end position="215"/>
    </location>
</feature>
<gene>
    <name evidence="9" type="ORF">DME_LOCUS3907</name>
</gene>
<keyword evidence="7" id="KW-0812">Transmembrane</keyword>
<dbReference type="Gene3D" id="3.30.200.20">
    <property type="entry name" value="Phosphorylase Kinase, domain 1"/>
    <property type="match status" value="1"/>
</dbReference>
<comment type="similarity">
    <text evidence="1">Belongs to the protein kinase superfamily. CAMK Ser/Thr protein kinase family.</text>
</comment>
<dbReference type="InterPro" id="IPR050205">
    <property type="entry name" value="CDPK_Ser/Thr_kinases"/>
</dbReference>
<evidence type="ECO:0000313" key="10">
    <source>
        <dbReference type="Proteomes" id="UP000038040"/>
    </source>
</evidence>
<dbReference type="PROSITE" id="PS50011">
    <property type="entry name" value="PROTEIN_KINASE_DOM"/>
    <property type="match status" value="1"/>
</dbReference>
<keyword evidence="11" id="KW-1185">Reference proteome</keyword>
<evidence type="ECO:0000313" key="11">
    <source>
        <dbReference type="Proteomes" id="UP000274756"/>
    </source>
</evidence>
<keyword evidence="7" id="KW-0472">Membrane</keyword>
<organism evidence="10 12">
    <name type="scientific">Dracunculus medinensis</name>
    <name type="common">Guinea worm</name>
    <dbReference type="NCBI Taxonomy" id="318479"/>
    <lineage>
        <taxon>Eukaryota</taxon>
        <taxon>Metazoa</taxon>
        <taxon>Ecdysozoa</taxon>
        <taxon>Nematoda</taxon>
        <taxon>Chromadorea</taxon>
        <taxon>Rhabditida</taxon>
        <taxon>Spirurina</taxon>
        <taxon>Dracunculoidea</taxon>
        <taxon>Dracunculidae</taxon>
        <taxon>Dracunculus</taxon>
    </lineage>
</organism>
<dbReference type="PROSITE" id="PS00109">
    <property type="entry name" value="PROTEIN_KINASE_TYR"/>
    <property type="match status" value="1"/>
</dbReference>
<dbReference type="Gene3D" id="1.10.510.10">
    <property type="entry name" value="Transferase(Phosphotransferase) domain 1"/>
    <property type="match status" value="1"/>
</dbReference>
<evidence type="ECO:0000313" key="9">
    <source>
        <dbReference type="EMBL" id="VDN53934.1"/>
    </source>
</evidence>
<dbReference type="Proteomes" id="UP000274756">
    <property type="component" value="Unassembled WGS sequence"/>
</dbReference>
<keyword evidence="4" id="KW-0547">Nucleotide-binding</keyword>
<dbReference type="GO" id="GO:0005524">
    <property type="term" value="F:ATP binding"/>
    <property type="evidence" value="ECO:0007669"/>
    <property type="project" value="UniProtKB-KW"/>
</dbReference>
<dbReference type="OrthoDB" id="336747at2759"/>
<dbReference type="PANTHER" id="PTHR24349">
    <property type="entry name" value="SERINE/THREONINE-PROTEIN KINASE"/>
    <property type="match status" value="1"/>
</dbReference>
<dbReference type="InterPro" id="IPR008266">
    <property type="entry name" value="Tyr_kinase_AS"/>
</dbReference>
<dbReference type="InterPro" id="IPR000719">
    <property type="entry name" value="Prot_kinase_dom"/>
</dbReference>
<evidence type="ECO:0000256" key="5">
    <source>
        <dbReference type="ARBA" id="ARBA00022777"/>
    </source>
</evidence>
<keyword evidence="5" id="KW-0418">Kinase</keyword>
<feature type="domain" description="Protein kinase" evidence="8">
    <location>
        <begin position="25"/>
        <end position="309"/>
    </location>
</feature>
<accession>A0A158Q6M2</accession>
<name>A0A158Q6M2_DRAME</name>
<dbReference type="SUPFAM" id="SSF56112">
    <property type="entry name" value="Protein kinase-like (PK-like)"/>
    <property type="match status" value="1"/>
</dbReference>
<dbReference type="STRING" id="318479.A0A158Q6M2"/>
<dbReference type="InterPro" id="IPR020635">
    <property type="entry name" value="Tyr_kinase_cat_dom"/>
</dbReference>
<dbReference type="Pfam" id="PF00069">
    <property type="entry name" value="Pkinase"/>
    <property type="match status" value="1"/>
</dbReference>
<reference evidence="9 11" key="2">
    <citation type="submission" date="2018-11" db="EMBL/GenBank/DDBJ databases">
        <authorList>
            <consortium name="Pathogen Informatics"/>
        </authorList>
    </citation>
    <scope>NUCLEOTIDE SEQUENCE [LARGE SCALE GENOMIC DNA]</scope>
</reference>
<dbReference type="WBParaSite" id="DME_0001045101-mRNA-1">
    <property type="protein sequence ID" value="DME_0001045101-mRNA-1"/>
    <property type="gene ID" value="DME_0001045101"/>
</dbReference>
<evidence type="ECO:0000256" key="1">
    <source>
        <dbReference type="ARBA" id="ARBA00006692"/>
    </source>
</evidence>
<feature type="transmembrane region" description="Helical" evidence="7">
    <location>
        <begin position="235"/>
        <end position="252"/>
    </location>
</feature>
<keyword evidence="7" id="KW-1133">Transmembrane helix</keyword>
<evidence type="ECO:0000256" key="4">
    <source>
        <dbReference type="ARBA" id="ARBA00022741"/>
    </source>
</evidence>
<evidence type="ECO:0000256" key="7">
    <source>
        <dbReference type="SAM" id="Phobius"/>
    </source>
</evidence>
<evidence type="ECO:0000313" key="12">
    <source>
        <dbReference type="WBParaSite" id="DME_0001045101-mRNA-1"/>
    </source>
</evidence>
<keyword evidence="2" id="KW-0723">Serine/threonine-protein kinase</keyword>
<feature type="transmembrane region" description="Helical" evidence="7">
    <location>
        <begin position="12"/>
        <end position="32"/>
    </location>
</feature>
<dbReference type="InterPro" id="IPR011009">
    <property type="entry name" value="Kinase-like_dom_sf"/>
</dbReference>
<sequence length="386" mass="43496">MLFWNDNIETISAEIILIHPVVFFCIFMQIYFRGPLSTLHRAVHRASSKIFTVKSIDLQKYDAESGLTREDVDQEIEICARLKHPFLCELKDVIAGQKAVHMVFEFLDGDDICFEIVKRASAGFVYSEAVVSHYMKQLMQALQYMHNQGIVHRDVRPHNVVLASKDNSAPLKLTGFGVAIKLPAPEIVMRNAFVNEKLINLLNIIDICFFGRVGIPQFMAPEVVNDVEYGTKADMWSAGVLLFILLSGRLPFVGSRQSIYENITEGRYSHHGGTWNYISNAAKDLLIRLLTVEPRKRLSAEEVLNHEWINDRDRTAPKKHLQNTSNILNAVNSNRWLNLPSHESMLSILSGDSLPGGDTCDADGCTRRGPDQMVSEDISGVEKVNI</sequence>
<evidence type="ECO:0000259" key="8">
    <source>
        <dbReference type="PROSITE" id="PS50011"/>
    </source>
</evidence>
<keyword evidence="6" id="KW-0067">ATP-binding</keyword>
<evidence type="ECO:0000256" key="2">
    <source>
        <dbReference type="ARBA" id="ARBA00022527"/>
    </source>
</evidence>
<dbReference type="EMBL" id="UYYG01000214">
    <property type="protein sequence ID" value="VDN53934.1"/>
    <property type="molecule type" value="Genomic_DNA"/>
</dbReference>
<reference evidence="12" key="1">
    <citation type="submission" date="2016-04" db="UniProtKB">
        <authorList>
            <consortium name="WormBaseParasite"/>
        </authorList>
    </citation>
    <scope>IDENTIFICATION</scope>
</reference>
<keyword evidence="3" id="KW-0808">Transferase</keyword>
<evidence type="ECO:0000256" key="6">
    <source>
        <dbReference type="ARBA" id="ARBA00022840"/>
    </source>
</evidence>
<proteinExistence type="inferred from homology"/>
<dbReference type="SMART" id="SM00219">
    <property type="entry name" value="TyrKc"/>
    <property type="match status" value="1"/>
</dbReference>
<dbReference type="GO" id="GO:0004674">
    <property type="term" value="F:protein serine/threonine kinase activity"/>
    <property type="evidence" value="ECO:0007669"/>
    <property type="project" value="UniProtKB-KW"/>
</dbReference>